<organism evidence="11 12">
    <name type="scientific">Intrasporangium calvum (strain ATCC 23552 / DSM 43043 / JCM 3097 / NBRC 12989 / NCIMB 10167 / NRRL B-3866 / 7 KIP)</name>
    <dbReference type="NCBI Taxonomy" id="710696"/>
    <lineage>
        <taxon>Bacteria</taxon>
        <taxon>Bacillati</taxon>
        <taxon>Actinomycetota</taxon>
        <taxon>Actinomycetes</taxon>
        <taxon>Micrococcales</taxon>
        <taxon>Intrasporangiaceae</taxon>
        <taxon>Intrasporangium</taxon>
    </lineage>
</organism>
<dbReference type="RefSeq" id="WP_013493056.1">
    <property type="nucleotide sequence ID" value="NC_014830.1"/>
</dbReference>
<dbReference type="PANTHER" id="PTHR30040">
    <property type="entry name" value="THIAMINE BIOSYNTHESIS LIPOPROTEIN APBE"/>
    <property type="match status" value="1"/>
</dbReference>
<gene>
    <name evidence="11" type="ordered locus">Intca_2232</name>
</gene>
<evidence type="ECO:0000256" key="8">
    <source>
        <dbReference type="ARBA" id="ARBA00022842"/>
    </source>
</evidence>
<dbReference type="Gene3D" id="3.10.520.10">
    <property type="entry name" value="ApbE-like domains"/>
    <property type="match status" value="2"/>
</dbReference>
<dbReference type="HOGENOM" id="CLU_044403_4_1_11"/>
<dbReference type="KEGG" id="ica:Intca_2232"/>
<dbReference type="PANTHER" id="PTHR30040:SF2">
    <property type="entry name" value="FAD:PROTEIN FMN TRANSFERASE"/>
    <property type="match status" value="1"/>
</dbReference>
<evidence type="ECO:0000256" key="2">
    <source>
        <dbReference type="ARBA" id="ARBA00011955"/>
    </source>
</evidence>
<dbReference type="InterPro" id="IPR003374">
    <property type="entry name" value="ApbE-like_sf"/>
</dbReference>
<dbReference type="STRING" id="710696.Intca_2232"/>
<name>E6SE93_INTC7</name>
<comment type="cofactor">
    <cofactor evidence="1">
        <name>Mg(2+)</name>
        <dbReference type="ChEBI" id="CHEBI:18420"/>
    </cofactor>
</comment>
<keyword evidence="5" id="KW-0808">Transferase</keyword>
<evidence type="ECO:0000313" key="11">
    <source>
        <dbReference type="EMBL" id="ADU48741.1"/>
    </source>
</evidence>
<keyword evidence="11" id="KW-0449">Lipoprotein</keyword>
<dbReference type="eggNOG" id="COG1477">
    <property type="taxonomic scope" value="Bacteria"/>
</dbReference>
<dbReference type="InterPro" id="IPR024932">
    <property type="entry name" value="ApbE"/>
</dbReference>
<dbReference type="EMBL" id="CP002343">
    <property type="protein sequence ID" value="ADU48741.1"/>
    <property type="molecule type" value="Genomic_DNA"/>
</dbReference>
<comment type="catalytic activity">
    <reaction evidence="10">
        <text>L-threonyl-[protein] + FAD = FMN-L-threonyl-[protein] + AMP + H(+)</text>
        <dbReference type="Rhea" id="RHEA:36847"/>
        <dbReference type="Rhea" id="RHEA-COMP:11060"/>
        <dbReference type="Rhea" id="RHEA-COMP:11061"/>
        <dbReference type="ChEBI" id="CHEBI:15378"/>
        <dbReference type="ChEBI" id="CHEBI:30013"/>
        <dbReference type="ChEBI" id="CHEBI:57692"/>
        <dbReference type="ChEBI" id="CHEBI:74257"/>
        <dbReference type="ChEBI" id="CHEBI:456215"/>
        <dbReference type="EC" id="2.7.1.180"/>
    </reaction>
</comment>
<evidence type="ECO:0000256" key="1">
    <source>
        <dbReference type="ARBA" id="ARBA00001946"/>
    </source>
</evidence>
<evidence type="ECO:0000256" key="6">
    <source>
        <dbReference type="ARBA" id="ARBA00022723"/>
    </source>
</evidence>
<dbReference type="AlphaFoldDB" id="E6SE93"/>
<dbReference type="SUPFAM" id="SSF143631">
    <property type="entry name" value="ApbE-like"/>
    <property type="match status" value="1"/>
</dbReference>
<proteinExistence type="predicted"/>
<keyword evidence="7" id="KW-0274">FAD</keyword>
<dbReference type="Proteomes" id="UP000008914">
    <property type="component" value="Chromosome"/>
</dbReference>
<dbReference type="GO" id="GO:0046872">
    <property type="term" value="F:metal ion binding"/>
    <property type="evidence" value="ECO:0007669"/>
    <property type="project" value="UniProtKB-KW"/>
</dbReference>
<evidence type="ECO:0000313" key="12">
    <source>
        <dbReference type="Proteomes" id="UP000008914"/>
    </source>
</evidence>
<evidence type="ECO:0000256" key="9">
    <source>
        <dbReference type="ARBA" id="ARBA00031306"/>
    </source>
</evidence>
<protein>
    <recommendedName>
        <fullName evidence="3">FAD:protein FMN transferase</fullName>
        <ecNumber evidence="2">2.7.1.180</ecNumber>
    </recommendedName>
    <alternativeName>
        <fullName evidence="9">Flavin transferase</fullName>
    </alternativeName>
</protein>
<reference evidence="11 12" key="1">
    <citation type="journal article" date="2010" name="Stand. Genomic Sci.">
        <title>Complete genome sequence of Intrasporangium calvum type strain (7 KIP).</title>
        <authorList>
            <person name="Del Rio T.G."/>
            <person name="Chertkov O."/>
            <person name="Yasawong M."/>
            <person name="Lucas S."/>
            <person name="Deshpande S."/>
            <person name="Cheng J.F."/>
            <person name="Detter C."/>
            <person name="Tapia R."/>
            <person name="Han C."/>
            <person name="Goodwin L."/>
            <person name="Pitluck S."/>
            <person name="Liolios K."/>
            <person name="Ivanova N."/>
            <person name="Mavromatis K."/>
            <person name="Pati A."/>
            <person name="Chen A."/>
            <person name="Palaniappan K."/>
            <person name="Land M."/>
            <person name="Hauser L."/>
            <person name="Chang Y.J."/>
            <person name="Jeffries C.D."/>
            <person name="Rohde M."/>
            <person name="Pukall R."/>
            <person name="Sikorski J."/>
            <person name="Goker M."/>
            <person name="Woyke T."/>
            <person name="Bristow J."/>
            <person name="Eisen J.A."/>
            <person name="Markowitz V."/>
            <person name="Hugenholtz P."/>
            <person name="Kyrpides N.C."/>
            <person name="Klenk H.P."/>
            <person name="Lapidus A."/>
        </authorList>
    </citation>
    <scope>NUCLEOTIDE SEQUENCE [LARGE SCALE GENOMIC DNA]</scope>
    <source>
        <strain evidence="12">ATCC 23552 / DSM 43043 / JCM 3097 / NBRC 12989 / 7 KIP</strain>
    </source>
</reference>
<dbReference type="OrthoDB" id="9778595at2"/>
<evidence type="ECO:0000256" key="7">
    <source>
        <dbReference type="ARBA" id="ARBA00022827"/>
    </source>
</evidence>
<evidence type="ECO:0000256" key="4">
    <source>
        <dbReference type="ARBA" id="ARBA00022630"/>
    </source>
</evidence>
<dbReference type="GO" id="GO:0016740">
    <property type="term" value="F:transferase activity"/>
    <property type="evidence" value="ECO:0007669"/>
    <property type="project" value="UniProtKB-KW"/>
</dbReference>
<keyword evidence="4" id="KW-0285">Flavoprotein</keyword>
<keyword evidence="12" id="KW-1185">Reference proteome</keyword>
<dbReference type="EC" id="2.7.1.180" evidence="2"/>
<keyword evidence="8" id="KW-0460">Magnesium</keyword>
<accession>E6SE93</accession>
<keyword evidence="6" id="KW-0479">Metal-binding</keyword>
<evidence type="ECO:0000256" key="5">
    <source>
        <dbReference type="ARBA" id="ARBA00022679"/>
    </source>
</evidence>
<evidence type="ECO:0000256" key="3">
    <source>
        <dbReference type="ARBA" id="ARBA00016337"/>
    </source>
</evidence>
<evidence type="ECO:0000256" key="10">
    <source>
        <dbReference type="ARBA" id="ARBA00048540"/>
    </source>
</evidence>
<dbReference type="Pfam" id="PF02424">
    <property type="entry name" value="ApbE"/>
    <property type="match status" value="1"/>
</dbReference>
<sequence>MTTMTTRTVSSVVPPVGRRAWVEQVMGIPVSIHLRGPEVDSAAAARAVAGAYSTLRGMDVVFSTYREDSDVIRLRRGETTLEECSPFVREALGLGELAERRTGGAFTTLLPAGEGDLAFDPTGLVKGWAVDLAARELETLAGTSYCINAGGDLLIGAHADLPRSGPGALPWRVGIEDPRDRTSIATTVSLTHGAVATSGTAARGAHLYDPVTGRHVGRPGSVTVIGPTLVWADIWATALFVGGERAREAFLRSAPDYLSTAL</sequence>